<name>A0A9X2G4P0_9MICO</name>
<dbReference type="SUPFAM" id="SSF54593">
    <property type="entry name" value="Glyoxalase/Bleomycin resistance protein/Dihydroxybiphenyl dioxygenase"/>
    <property type="match status" value="1"/>
</dbReference>
<dbReference type="AlphaFoldDB" id="A0A9X2G4P0"/>
<dbReference type="InterPro" id="IPR041581">
    <property type="entry name" value="Glyoxalase_6"/>
</dbReference>
<dbReference type="PANTHER" id="PTHR35908:SF1">
    <property type="entry name" value="CONSERVED PROTEIN"/>
    <property type="match status" value="1"/>
</dbReference>
<proteinExistence type="predicted"/>
<keyword evidence="3" id="KW-1185">Reference proteome</keyword>
<evidence type="ECO:0000259" key="1">
    <source>
        <dbReference type="PROSITE" id="PS51819"/>
    </source>
</evidence>
<dbReference type="Gene3D" id="3.10.180.10">
    <property type="entry name" value="2,3-Dihydroxybiphenyl 1,2-Dioxygenase, domain 1"/>
    <property type="match status" value="1"/>
</dbReference>
<sequence length="136" mass="15030">MTPRLRSVVLDTTDARALAEFYRQLLDLEYRPGDAPPSDGQPDPRGADWLVLRNDDGVDLAFQQVEDLPRSTWPGTDVPQQLHLDTSVPDAAALTAARDRALELGATQLFDRFDDPDEPLYVLADPAGHPFCIFVG</sequence>
<dbReference type="Proteomes" id="UP001139493">
    <property type="component" value="Unassembled WGS sequence"/>
</dbReference>
<gene>
    <name evidence="2" type="ORF">APR03_002605</name>
</gene>
<dbReference type="PANTHER" id="PTHR35908">
    <property type="entry name" value="HYPOTHETICAL FUSION PROTEIN"/>
    <property type="match status" value="1"/>
</dbReference>
<accession>A0A9X2G4P0</accession>
<dbReference type="RefSeq" id="WP_253836271.1">
    <property type="nucleotide sequence ID" value="NZ_JAMTCS010000007.1"/>
</dbReference>
<dbReference type="PROSITE" id="PS51819">
    <property type="entry name" value="VOC"/>
    <property type="match status" value="1"/>
</dbReference>
<protein>
    <submittedName>
        <fullName evidence="2">Glyoxalase-like domain-containing protein</fullName>
    </submittedName>
</protein>
<organism evidence="2 3">
    <name type="scientific">Promicromonospora thailandica</name>
    <dbReference type="NCBI Taxonomy" id="765201"/>
    <lineage>
        <taxon>Bacteria</taxon>
        <taxon>Bacillati</taxon>
        <taxon>Actinomycetota</taxon>
        <taxon>Actinomycetes</taxon>
        <taxon>Micrococcales</taxon>
        <taxon>Promicromonosporaceae</taxon>
        <taxon>Promicromonospora</taxon>
    </lineage>
</organism>
<reference evidence="2" key="1">
    <citation type="submission" date="2022-06" db="EMBL/GenBank/DDBJ databases">
        <title>Genomic Encyclopedia of Archaeal and Bacterial Type Strains, Phase II (KMG-II): from individual species to whole genera.</title>
        <authorList>
            <person name="Goeker M."/>
        </authorList>
    </citation>
    <scope>NUCLEOTIDE SEQUENCE</scope>
    <source>
        <strain evidence="2">DSM 26652</strain>
    </source>
</reference>
<dbReference type="CDD" id="cd06587">
    <property type="entry name" value="VOC"/>
    <property type="match status" value="1"/>
</dbReference>
<dbReference type="InterPro" id="IPR029068">
    <property type="entry name" value="Glyas_Bleomycin-R_OHBP_Dase"/>
</dbReference>
<comment type="caution">
    <text evidence="2">The sequence shown here is derived from an EMBL/GenBank/DDBJ whole genome shotgun (WGS) entry which is preliminary data.</text>
</comment>
<evidence type="ECO:0000313" key="3">
    <source>
        <dbReference type="Proteomes" id="UP001139493"/>
    </source>
</evidence>
<dbReference type="EMBL" id="JAMTCS010000007">
    <property type="protein sequence ID" value="MCP2265257.1"/>
    <property type="molecule type" value="Genomic_DNA"/>
</dbReference>
<dbReference type="InterPro" id="IPR037523">
    <property type="entry name" value="VOC_core"/>
</dbReference>
<feature type="domain" description="VOC" evidence="1">
    <location>
        <begin position="4"/>
        <end position="136"/>
    </location>
</feature>
<dbReference type="Pfam" id="PF18029">
    <property type="entry name" value="Glyoxalase_6"/>
    <property type="match status" value="1"/>
</dbReference>
<evidence type="ECO:0000313" key="2">
    <source>
        <dbReference type="EMBL" id="MCP2265257.1"/>
    </source>
</evidence>